<accession>A0A2S9WUU2</accession>
<evidence type="ECO:0000256" key="3">
    <source>
        <dbReference type="ARBA" id="ARBA00023237"/>
    </source>
</evidence>
<keyword evidence="3" id="KW-0998">Cell outer membrane</keyword>
<dbReference type="SUPFAM" id="SSF56935">
    <property type="entry name" value="Porins"/>
    <property type="match status" value="1"/>
</dbReference>
<feature type="chain" id="PRO_5015772090" description="TonB-dependent receptor" evidence="4">
    <location>
        <begin position="26"/>
        <end position="580"/>
    </location>
</feature>
<feature type="signal peptide" evidence="4">
    <location>
        <begin position="1"/>
        <end position="25"/>
    </location>
</feature>
<evidence type="ECO:0000313" key="5">
    <source>
        <dbReference type="EMBL" id="PRP67233.1"/>
    </source>
</evidence>
<organism evidence="5 6">
    <name type="scientific">Nonlabens agnitus</name>
    <dbReference type="NCBI Taxonomy" id="870484"/>
    <lineage>
        <taxon>Bacteria</taxon>
        <taxon>Pseudomonadati</taxon>
        <taxon>Bacteroidota</taxon>
        <taxon>Flavobacteriia</taxon>
        <taxon>Flavobacteriales</taxon>
        <taxon>Flavobacteriaceae</taxon>
        <taxon>Nonlabens</taxon>
    </lineage>
</organism>
<comment type="caution">
    <text evidence="5">The sequence shown here is derived from an EMBL/GenBank/DDBJ whole genome shotgun (WGS) entry which is preliminary data.</text>
</comment>
<dbReference type="InterPro" id="IPR036942">
    <property type="entry name" value="Beta-barrel_TonB_sf"/>
</dbReference>
<keyword evidence="6" id="KW-1185">Reference proteome</keyword>
<reference evidence="5 6" key="1">
    <citation type="submission" date="2016-11" db="EMBL/GenBank/DDBJ databases">
        <title>Trade-off between light-utilization and light-protection in marine flavobacteria.</title>
        <authorList>
            <person name="Kumagai Y."/>
        </authorList>
    </citation>
    <scope>NUCLEOTIDE SEQUENCE [LARGE SCALE GENOMIC DNA]</scope>
    <source>
        <strain evidence="5 6">JCM 17109</strain>
    </source>
</reference>
<protein>
    <recommendedName>
        <fullName evidence="7">TonB-dependent receptor</fullName>
    </recommendedName>
</protein>
<evidence type="ECO:0008006" key="7">
    <source>
        <dbReference type="Google" id="ProtNLM"/>
    </source>
</evidence>
<dbReference type="EMBL" id="MQUC01000003">
    <property type="protein sequence ID" value="PRP67233.1"/>
    <property type="molecule type" value="Genomic_DNA"/>
</dbReference>
<dbReference type="Gene3D" id="2.40.170.20">
    <property type="entry name" value="TonB-dependent receptor, beta-barrel domain"/>
    <property type="match status" value="1"/>
</dbReference>
<gene>
    <name evidence="5" type="ORF">BST86_09030</name>
</gene>
<evidence type="ECO:0000256" key="2">
    <source>
        <dbReference type="ARBA" id="ARBA00023136"/>
    </source>
</evidence>
<evidence type="ECO:0000256" key="4">
    <source>
        <dbReference type="SAM" id="SignalP"/>
    </source>
</evidence>
<sequence>MNMFQNLKYITTAVAVALIANIASAQTTEEDKLNGGTITVVKAYDPSVADAFKVKSTPQLNDTTKIQKKAVTYSIFSVPVASTFTPAKGKLSRLKPRQRPTYYDNYARLGFGNYGNIVAEFAGNIEVDKDSDFGIFLNHNSSLGGIDEVLLDDSYLDTALDLSFGHRSRSASYSITAGARYQGANLYGVNPFFTQQLINQDLDDKDVGVNYLSYGLGGNLDFFDSVFKSLQAKVTGITSNMDGSEIRAMIEPQLAFDIEGTEVELGVSVDYLSGSFDDQGRLPAQTNYSYVSSGINPSINLYGDLYKVELGATVNYLSDIENSDGQLNIYPDILATYKLLDDQIIAYTQIYGGLDMNSLQQFADENVFLAPAIDIKPTNRVIDAQLGLKGKITNNVGYKFYGGYKKENDRYLYTKDVGRVIAAQAPKDELGNVFFTEYADVATTFFGGSLSVDISSKFNMTLNGRSMNYDVTNAADIENTASQLPEFTADVVGTYQITDKLDIGTTVYFVGERDVYRTGLGVESLDSFVDLNVDANYKINPRLTVFLRGNNLTGGNYQYYLDYPVQDLQVLGGAVYKFDF</sequence>
<dbReference type="OrthoDB" id="1264254at2"/>
<dbReference type="GO" id="GO:0009279">
    <property type="term" value="C:cell outer membrane"/>
    <property type="evidence" value="ECO:0007669"/>
    <property type="project" value="UniProtKB-SubCell"/>
</dbReference>
<keyword evidence="2" id="KW-0472">Membrane</keyword>
<dbReference type="AlphaFoldDB" id="A0A2S9WUU2"/>
<name>A0A2S9WUU2_9FLAO</name>
<evidence type="ECO:0000313" key="6">
    <source>
        <dbReference type="Proteomes" id="UP000239532"/>
    </source>
</evidence>
<keyword evidence="4" id="KW-0732">Signal</keyword>
<proteinExistence type="predicted"/>
<evidence type="ECO:0000256" key="1">
    <source>
        <dbReference type="ARBA" id="ARBA00004442"/>
    </source>
</evidence>
<dbReference type="Proteomes" id="UP000239532">
    <property type="component" value="Unassembled WGS sequence"/>
</dbReference>
<comment type="subcellular location">
    <subcellularLocation>
        <location evidence="1">Cell outer membrane</location>
    </subcellularLocation>
</comment>